<sequence length="93" mass="10025">MTDSDAKTEQQDENDVMLLVAGVADMALSSVGSALTGLQSLLKRSDTVDLAHEGHQQIKARGRLALARYAPVAPAHLELLARRIAAQREPHLD</sequence>
<evidence type="ECO:0000313" key="2">
    <source>
        <dbReference type="Proteomes" id="UP000580861"/>
    </source>
</evidence>
<proteinExistence type="predicted"/>
<gene>
    <name evidence="1" type="ORF">HDA45_008280</name>
</gene>
<dbReference type="Proteomes" id="UP000580861">
    <property type="component" value="Unassembled WGS sequence"/>
</dbReference>
<protein>
    <recommendedName>
        <fullName evidence="3">Polyprenyl synthetase</fullName>
    </recommendedName>
</protein>
<comment type="caution">
    <text evidence="1">The sequence shown here is derived from an EMBL/GenBank/DDBJ whole genome shotgun (WGS) entry which is preliminary data.</text>
</comment>
<keyword evidence="2" id="KW-1185">Reference proteome</keyword>
<evidence type="ECO:0008006" key="3">
    <source>
        <dbReference type="Google" id="ProtNLM"/>
    </source>
</evidence>
<accession>A0A841BHU7</accession>
<name>A0A841BHU7_9PSEU</name>
<organism evidence="1 2">
    <name type="scientific">Amycolatopsis umgeniensis</name>
    <dbReference type="NCBI Taxonomy" id="336628"/>
    <lineage>
        <taxon>Bacteria</taxon>
        <taxon>Bacillati</taxon>
        <taxon>Actinomycetota</taxon>
        <taxon>Actinomycetes</taxon>
        <taxon>Pseudonocardiales</taxon>
        <taxon>Pseudonocardiaceae</taxon>
        <taxon>Amycolatopsis</taxon>
    </lineage>
</organism>
<reference evidence="1 2" key="1">
    <citation type="submission" date="2020-08" db="EMBL/GenBank/DDBJ databases">
        <title>Sequencing the genomes of 1000 actinobacteria strains.</title>
        <authorList>
            <person name="Klenk H.-P."/>
        </authorList>
    </citation>
    <scope>NUCLEOTIDE SEQUENCE [LARGE SCALE GENOMIC DNA]</scope>
    <source>
        <strain evidence="1 2">DSM 45272</strain>
    </source>
</reference>
<dbReference type="EMBL" id="JACHMX010000001">
    <property type="protein sequence ID" value="MBB5858193.1"/>
    <property type="molecule type" value="Genomic_DNA"/>
</dbReference>
<dbReference type="AlphaFoldDB" id="A0A841BHU7"/>
<dbReference type="RefSeq" id="WP_221471388.1">
    <property type="nucleotide sequence ID" value="NZ_JACHMX010000001.1"/>
</dbReference>
<evidence type="ECO:0000313" key="1">
    <source>
        <dbReference type="EMBL" id="MBB5858193.1"/>
    </source>
</evidence>